<evidence type="ECO:0008006" key="2">
    <source>
        <dbReference type="Google" id="ProtNLM"/>
    </source>
</evidence>
<dbReference type="AlphaFoldDB" id="A0A3B0VC62"/>
<gene>
    <name evidence="1" type="ORF">MNBD_DELTA03-1082</name>
</gene>
<proteinExistence type="predicted"/>
<name>A0A3B0VC62_9ZZZZ</name>
<accession>A0A3B0VC62</accession>
<dbReference type="SUPFAM" id="SSF51905">
    <property type="entry name" value="FAD/NAD(P)-binding domain"/>
    <property type="match status" value="1"/>
</dbReference>
<dbReference type="InterPro" id="IPR036188">
    <property type="entry name" value="FAD/NAD-bd_sf"/>
</dbReference>
<dbReference type="Gene3D" id="3.50.50.60">
    <property type="entry name" value="FAD/NAD(P)-binding domain"/>
    <property type="match status" value="1"/>
</dbReference>
<reference evidence="1" key="1">
    <citation type="submission" date="2018-06" db="EMBL/GenBank/DDBJ databases">
        <authorList>
            <person name="Zhirakovskaya E."/>
        </authorList>
    </citation>
    <scope>NUCLEOTIDE SEQUENCE</scope>
</reference>
<evidence type="ECO:0000313" key="1">
    <source>
        <dbReference type="EMBL" id="VAW38300.1"/>
    </source>
</evidence>
<dbReference type="EMBL" id="UOEX01000242">
    <property type="protein sequence ID" value="VAW38300.1"/>
    <property type="molecule type" value="Genomic_DNA"/>
</dbReference>
<feature type="non-terminal residue" evidence="1">
    <location>
        <position position="1"/>
    </location>
</feature>
<organism evidence="1">
    <name type="scientific">hydrothermal vent metagenome</name>
    <dbReference type="NCBI Taxonomy" id="652676"/>
    <lineage>
        <taxon>unclassified sequences</taxon>
        <taxon>metagenomes</taxon>
        <taxon>ecological metagenomes</taxon>
    </lineage>
</organism>
<sequence length="64" mass="7122">WGTFDVDPDTLQTNIDWLFAGGDAVLGPQTAAKAVHQGRMAAESIKRFIEGRDLREGRFDSEEQ</sequence>
<protein>
    <recommendedName>
        <fullName evidence="2">Dihydropyrimidine dehydrogenase</fullName>
    </recommendedName>
</protein>